<evidence type="ECO:0000256" key="1">
    <source>
        <dbReference type="SAM" id="Phobius"/>
    </source>
</evidence>
<keyword evidence="1" id="KW-0812">Transmembrane</keyword>
<evidence type="ECO:0000313" key="3">
    <source>
        <dbReference type="Proteomes" id="UP000054995"/>
    </source>
</evidence>
<keyword evidence="3" id="KW-1185">Reference proteome</keyword>
<organism evidence="2 3">
    <name type="scientific">Trichinella pseudospiralis</name>
    <name type="common">Parasitic roundworm</name>
    <dbReference type="NCBI Taxonomy" id="6337"/>
    <lineage>
        <taxon>Eukaryota</taxon>
        <taxon>Metazoa</taxon>
        <taxon>Ecdysozoa</taxon>
        <taxon>Nematoda</taxon>
        <taxon>Enoplea</taxon>
        <taxon>Dorylaimia</taxon>
        <taxon>Trichinellida</taxon>
        <taxon>Trichinellidae</taxon>
        <taxon>Trichinella</taxon>
    </lineage>
</organism>
<sequence>MKILTVLLLNYCIIVILNKRGISYPLEVETLITFLLSDETIYFAVPLLLMNLRHFYFTLYYLINY</sequence>
<keyword evidence="1" id="KW-0472">Membrane</keyword>
<gene>
    <name evidence="2" type="ORF">T4D_7391</name>
</gene>
<name>A0A0V1FZX6_TRIPS</name>
<dbReference type="EMBL" id="JYDT01000012">
    <property type="protein sequence ID" value="KRY91550.1"/>
    <property type="molecule type" value="Genomic_DNA"/>
</dbReference>
<accession>A0A0V1FZX6</accession>
<evidence type="ECO:0000313" key="2">
    <source>
        <dbReference type="EMBL" id="KRY91550.1"/>
    </source>
</evidence>
<keyword evidence="1" id="KW-1133">Transmembrane helix</keyword>
<proteinExistence type="predicted"/>
<reference evidence="2 3" key="1">
    <citation type="submission" date="2015-01" db="EMBL/GenBank/DDBJ databases">
        <title>Evolution of Trichinella species and genotypes.</title>
        <authorList>
            <person name="Korhonen P.K."/>
            <person name="Edoardo P."/>
            <person name="Giuseppe L.R."/>
            <person name="Gasser R.B."/>
        </authorList>
    </citation>
    <scope>NUCLEOTIDE SEQUENCE [LARGE SCALE GENOMIC DNA]</scope>
    <source>
        <strain evidence="2">ISS470</strain>
    </source>
</reference>
<dbReference type="AlphaFoldDB" id="A0A0V1FZX6"/>
<comment type="caution">
    <text evidence="2">The sequence shown here is derived from an EMBL/GenBank/DDBJ whole genome shotgun (WGS) entry which is preliminary data.</text>
</comment>
<dbReference type="Proteomes" id="UP000054995">
    <property type="component" value="Unassembled WGS sequence"/>
</dbReference>
<feature type="transmembrane region" description="Helical" evidence="1">
    <location>
        <begin position="41"/>
        <end position="63"/>
    </location>
</feature>
<protein>
    <submittedName>
        <fullName evidence="2">Uncharacterized protein</fullName>
    </submittedName>
</protein>